<protein>
    <submittedName>
        <fullName evidence="1">Uncharacterized protein</fullName>
    </submittedName>
</protein>
<proteinExistence type="predicted"/>
<name>A0A1H4CVD3_9RHOB</name>
<dbReference type="STRING" id="89524.SAMN05444370_10857"/>
<evidence type="ECO:0000313" key="2">
    <source>
        <dbReference type="Proteomes" id="UP000198703"/>
    </source>
</evidence>
<dbReference type="Proteomes" id="UP000198703">
    <property type="component" value="Unassembled WGS sequence"/>
</dbReference>
<accession>A0A1H4CVD3</accession>
<reference evidence="1 2" key="1">
    <citation type="submission" date="2016-10" db="EMBL/GenBank/DDBJ databases">
        <authorList>
            <person name="de Groot N.N."/>
        </authorList>
    </citation>
    <scope>NUCLEOTIDE SEQUENCE [LARGE SCALE GENOMIC DNA]</scope>
    <source>
        <strain evidence="1 2">DSM 15345</strain>
    </source>
</reference>
<keyword evidence="2" id="KW-1185">Reference proteome</keyword>
<dbReference type="RefSeq" id="WP_093254230.1">
    <property type="nucleotide sequence ID" value="NZ_FNQM01000008.1"/>
</dbReference>
<evidence type="ECO:0000313" key="1">
    <source>
        <dbReference type="EMBL" id="SEA64351.1"/>
    </source>
</evidence>
<organism evidence="1 2">
    <name type="scientific">Rubrimonas cliftonensis</name>
    <dbReference type="NCBI Taxonomy" id="89524"/>
    <lineage>
        <taxon>Bacteria</taxon>
        <taxon>Pseudomonadati</taxon>
        <taxon>Pseudomonadota</taxon>
        <taxon>Alphaproteobacteria</taxon>
        <taxon>Rhodobacterales</taxon>
        <taxon>Paracoccaceae</taxon>
        <taxon>Rubrimonas</taxon>
    </lineage>
</organism>
<gene>
    <name evidence="1" type="ORF">SAMN05444370_10857</name>
</gene>
<dbReference type="EMBL" id="FNQM01000008">
    <property type="protein sequence ID" value="SEA64351.1"/>
    <property type="molecule type" value="Genomic_DNA"/>
</dbReference>
<sequence>MALQPKSLRAAAVGAPARRFVSVTPNDAADLPGGATRAVFVGGAGLLAVVGAGGGEVELLSGDAQYHPIEIVRVLSRTTATGVIALY</sequence>
<dbReference type="AlphaFoldDB" id="A0A1H4CVD3"/>